<dbReference type="Proteomes" id="UP000027446">
    <property type="component" value="Unassembled WGS sequence"/>
</dbReference>
<dbReference type="Pfam" id="PF05193">
    <property type="entry name" value="Peptidase_M16_C"/>
    <property type="match status" value="1"/>
</dbReference>
<feature type="signal peptide" evidence="1">
    <location>
        <begin position="1"/>
        <end position="20"/>
    </location>
</feature>
<dbReference type="AlphaFoldDB" id="A0A069E0N8"/>
<dbReference type="OrthoDB" id="9811314at2"/>
<organism evidence="3 4">
    <name type="scientific">Hyphomonas adhaerens MHS-3</name>
    <dbReference type="NCBI Taxonomy" id="1280949"/>
    <lineage>
        <taxon>Bacteria</taxon>
        <taxon>Pseudomonadati</taxon>
        <taxon>Pseudomonadota</taxon>
        <taxon>Alphaproteobacteria</taxon>
        <taxon>Hyphomonadales</taxon>
        <taxon>Hyphomonadaceae</taxon>
        <taxon>Hyphomonas</taxon>
    </lineage>
</organism>
<keyword evidence="4" id="KW-1185">Reference proteome</keyword>
<dbReference type="STRING" id="1280949.HAD_15932"/>
<evidence type="ECO:0000313" key="4">
    <source>
        <dbReference type="Proteomes" id="UP000027446"/>
    </source>
</evidence>
<sequence>MRLMTFAAGLFAATSLSACASLNPPPAEPETIVEVEVVEEPAPLEVAVHSGDFAEIQQFTTPGGASVWLVSEPSIPILSLNMAWKGGEASDPEGLEGLTDAVTYHMNEGAGDLDSLGFQTRMEDLNMSFGCSASNNWTSCSASMLTDNADDAMALIATAFEDPRFDEGPFERFRREQQVGLKTRETSAGYLAWKAQSQALYPDHPYARTKTDESIAALTPELAKEQMRKLMVKDRLLVTAVGAVTPEELAPMIDEVIADLPETSTLPETPDIVLPELEPADPIVVDLPQPQSLVQFTGPGLKRDDPDFFPAFVLNYSYGGGGFESRLMKVLRIEKGLTYGIYTSLSPGEHIQTWSGGGQTKNESAGEFIQGIKNEMEDLVEHGVTEEELADAKAYLTGSYPLGFDSNAKIASQMMGVRQDELGIDYFDLRNDKVRAVTLEDVNRVAKEYLNPEDYLFVAVGQPEGISVEEFESEDPAEMESESED</sequence>
<accession>A0A069E0N8</accession>
<evidence type="ECO:0000256" key="1">
    <source>
        <dbReference type="SAM" id="SignalP"/>
    </source>
</evidence>
<protein>
    <submittedName>
        <fullName evidence="3">M16 family peptidase</fullName>
    </submittedName>
</protein>
<dbReference type="PROSITE" id="PS51257">
    <property type="entry name" value="PROKAR_LIPOPROTEIN"/>
    <property type="match status" value="1"/>
</dbReference>
<dbReference type="Gene3D" id="3.30.830.10">
    <property type="entry name" value="Metalloenzyme, LuxS/M16 peptidase-like"/>
    <property type="match status" value="2"/>
</dbReference>
<reference evidence="3 4" key="1">
    <citation type="journal article" date="2014" name="Antonie Van Leeuwenhoek">
        <title>Hyphomonas beringensis sp. nov. and Hyphomonas chukchiensis sp. nov., isolated from surface seawater of the Bering Sea and Chukchi Sea.</title>
        <authorList>
            <person name="Li C."/>
            <person name="Lai Q."/>
            <person name="Li G."/>
            <person name="Dong C."/>
            <person name="Wang J."/>
            <person name="Liao Y."/>
            <person name="Shao Z."/>
        </authorList>
    </citation>
    <scope>NUCLEOTIDE SEQUENCE [LARGE SCALE GENOMIC DNA]</scope>
    <source>
        <strain evidence="3 4">MHS-3</strain>
    </source>
</reference>
<dbReference type="eggNOG" id="COG0612">
    <property type="taxonomic scope" value="Bacteria"/>
</dbReference>
<evidence type="ECO:0000259" key="2">
    <source>
        <dbReference type="Pfam" id="PF05193"/>
    </source>
</evidence>
<dbReference type="PANTHER" id="PTHR11851:SF224">
    <property type="entry name" value="PROCESSING PROTEASE"/>
    <property type="match status" value="1"/>
</dbReference>
<dbReference type="SUPFAM" id="SSF63411">
    <property type="entry name" value="LuxS/MPP-like metallohydrolase"/>
    <property type="match status" value="2"/>
</dbReference>
<dbReference type="InterPro" id="IPR011249">
    <property type="entry name" value="Metalloenz_LuxS/M16"/>
</dbReference>
<dbReference type="InterPro" id="IPR050361">
    <property type="entry name" value="MPP/UQCRC_Complex"/>
</dbReference>
<dbReference type="InterPro" id="IPR007863">
    <property type="entry name" value="Peptidase_M16_C"/>
</dbReference>
<dbReference type="GO" id="GO:0046872">
    <property type="term" value="F:metal ion binding"/>
    <property type="evidence" value="ECO:0007669"/>
    <property type="project" value="InterPro"/>
</dbReference>
<proteinExistence type="predicted"/>
<evidence type="ECO:0000313" key="3">
    <source>
        <dbReference type="EMBL" id="KCZ83192.1"/>
    </source>
</evidence>
<dbReference type="EMBL" id="ARYH01000003">
    <property type="protein sequence ID" value="KCZ83192.1"/>
    <property type="molecule type" value="Genomic_DNA"/>
</dbReference>
<gene>
    <name evidence="3" type="ORF">HAD_15932</name>
</gene>
<dbReference type="RefSeq" id="WP_051596389.1">
    <property type="nucleotide sequence ID" value="NZ_ARYH01000003.1"/>
</dbReference>
<keyword evidence="1" id="KW-0732">Signal</keyword>
<dbReference type="PATRIC" id="fig|1280949.3.peg.3236"/>
<name>A0A069E0N8_9PROT</name>
<feature type="domain" description="Peptidase M16 C-terminal" evidence="2">
    <location>
        <begin position="218"/>
        <end position="395"/>
    </location>
</feature>
<feature type="chain" id="PRO_5001660582" evidence="1">
    <location>
        <begin position="21"/>
        <end position="485"/>
    </location>
</feature>
<dbReference type="PANTHER" id="PTHR11851">
    <property type="entry name" value="METALLOPROTEASE"/>
    <property type="match status" value="1"/>
</dbReference>
<comment type="caution">
    <text evidence="3">The sequence shown here is derived from an EMBL/GenBank/DDBJ whole genome shotgun (WGS) entry which is preliminary data.</text>
</comment>